<keyword evidence="6 9" id="KW-0418">Kinase</keyword>
<evidence type="ECO:0000256" key="3">
    <source>
        <dbReference type="ARBA" id="ARBA00017473"/>
    </source>
</evidence>
<dbReference type="RefSeq" id="WP_200275472.1">
    <property type="nucleotide sequence ID" value="NZ_CP066802.1"/>
</dbReference>
<evidence type="ECO:0000259" key="11">
    <source>
        <dbReference type="Pfam" id="PF00288"/>
    </source>
</evidence>
<evidence type="ECO:0000313" key="13">
    <source>
        <dbReference type="EMBL" id="QQM67143.1"/>
    </source>
</evidence>
<dbReference type="UniPathway" id="UPA00056">
    <property type="reaction ID" value="UER00094"/>
</dbReference>
<dbReference type="GO" id="GO:0019288">
    <property type="term" value="P:isopentenyl diphosphate biosynthetic process, methylerythritol 4-phosphate pathway"/>
    <property type="evidence" value="ECO:0007669"/>
    <property type="project" value="UniProtKB-UniRule"/>
</dbReference>
<feature type="binding site" evidence="9">
    <location>
        <begin position="119"/>
        <end position="129"/>
    </location>
    <ligand>
        <name>ATP</name>
        <dbReference type="ChEBI" id="CHEBI:30616"/>
    </ligand>
</feature>
<evidence type="ECO:0000256" key="7">
    <source>
        <dbReference type="ARBA" id="ARBA00022840"/>
    </source>
</evidence>
<organism evidence="13 14">
    <name type="scientific">Actinomyces weissii</name>
    <dbReference type="NCBI Taxonomy" id="675090"/>
    <lineage>
        <taxon>Bacteria</taxon>
        <taxon>Bacillati</taxon>
        <taxon>Actinomycetota</taxon>
        <taxon>Actinomycetes</taxon>
        <taxon>Actinomycetales</taxon>
        <taxon>Actinomycetaceae</taxon>
        <taxon>Actinomyces</taxon>
    </lineage>
</organism>
<dbReference type="GO" id="GO:0016114">
    <property type="term" value="P:terpenoid biosynthetic process"/>
    <property type="evidence" value="ECO:0007669"/>
    <property type="project" value="UniProtKB-UniRule"/>
</dbReference>
<accession>A0A7T7M920</accession>
<dbReference type="Proteomes" id="UP000595895">
    <property type="component" value="Chromosome"/>
</dbReference>
<dbReference type="Gene3D" id="3.30.230.10">
    <property type="match status" value="1"/>
</dbReference>
<keyword evidence="4 9" id="KW-0808">Transferase</keyword>
<dbReference type="GO" id="GO:0050515">
    <property type="term" value="F:4-(cytidine 5'-diphospho)-2-C-methyl-D-erythritol kinase activity"/>
    <property type="evidence" value="ECO:0007669"/>
    <property type="project" value="UniProtKB-UniRule"/>
</dbReference>
<reference evidence="13 14" key="1">
    <citation type="submission" date="2020-12" db="EMBL/GenBank/DDBJ databases">
        <authorList>
            <person name="Zhou J."/>
        </authorList>
    </citation>
    <scope>NUCLEOTIDE SEQUENCE [LARGE SCALE GENOMIC DNA]</scope>
    <source>
        <strain evidence="13 14">CCUG 61299</strain>
    </source>
</reference>
<dbReference type="GO" id="GO:0005524">
    <property type="term" value="F:ATP binding"/>
    <property type="evidence" value="ECO:0007669"/>
    <property type="project" value="UniProtKB-UniRule"/>
</dbReference>
<sequence length="328" mass="33177">MSHLRAVPAAPGSPGRHGSPASVRVEAPGKVNLYLSCGAPGPDGYHPLVTVFQAVRLIERVTARRQSADAVGRITISLEEPDPRVPLDGSNLAVRAARLLAEHTGVTEGVDLLVRKRVPVAGGMAGGSADAAGALLACNTLWGTGLDSEELMCLAARLGADVPFPLAGFTALGHGRGDSLSPLMSRGRFTWVFALAKWGLSTPAVFARFDELVADGRLPGGPRGAEPAPAPEALTAALRTGDVAGVAAGLHNDLQAAALSLRPELESVIATAERAGALRAIVSGSGPTVAALVTDAGAAVVARALEGLPGVVGTVRADAPVAGARVVR</sequence>
<dbReference type="HAMAP" id="MF_00061">
    <property type="entry name" value="IspE"/>
    <property type="match status" value="1"/>
</dbReference>
<dbReference type="PANTHER" id="PTHR43527">
    <property type="entry name" value="4-DIPHOSPHOCYTIDYL-2-C-METHYL-D-ERYTHRITOL KINASE, CHLOROPLASTIC"/>
    <property type="match status" value="1"/>
</dbReference>
<dbReference type="InterPro" id="IPR004424">
    <property type="entry name" value="IspE"/>
</dbReference>
<dbReference type="Gene3D" id="3.30.70.890">
    <property type="entry name" value="GHMP kinase, C-terminal domain"/>
    <property type="match status" value="1"/>
</dbReference>
<dbReference type="PANTHER" id="PTHR43527:SF2">
    <property type="entry name" value="4-DIPHOSPHOCYTIDYL-2-C-METHYL-D-ERYTHRITOL KINASE, CHLOROPLASTIC"/>
    <property type="match status" value="1"/>
</dbReference>
<dbReference type="InterPro" id="IPR013750">
    <property type="entry name" value="GHMP_kinase_C_dom"/>
</dbReference>
<feature type="active site" evidence="9">
    <location>
        <position position="161"/>
    </location>
</feature>
<evidence type="ECO:0000256" key="6">
    <source>
        <dbReference type="ARBA" id="ARBA00022777"/>
    </source>
</evidence>
<feature type="domain" description="GHMP kinase C-terminal" evidence="12">
    <location>
        <begin position="236"/>
        <end position="305"/>
    </location>
</feature>
<evidence type="ECO:0000313" key="14">
    <source>
        <dbReference type="Proteomes" id="UP000595895"/>
    </source>
</evidence>
<dbReference type="KEGG" id="awe:JG540_08955"/>
<dbReference type="SUPFAM" id="SSF54211">
    <property type="entry name" value="Ribosomal protein S5 domain 2-like"/>
    <property type="match status" value="1"/>
</dbReference>
<dbReference type="EMBL" id="CP066802">
    <property type="protein sequence ID" value="QQM67143.1"/>
    <property type="molecule type" value="Genomic_DNA"/>
</dbReference>
<evidence type="ECO:0000256" key="8">
    <source>
        <dbReference type="ARBA" id="ARBA00032554"/>
    </source>
</evidence>
<dbReference type="EC" id="2.7.1.148" evidence="2 9"/>
<comment type="pathway">
    <text evidence="9">Isoprenoid biosynthesis; isopentenyl diphosphate biosynthesis via DXP pathway; isopentenyl diphosphate from 1-deoxy-D-xylulose 5-phosphate: step 3/6.</text>
</comment>
<dbReference type="InterPro" id="IPR006204">
    <property type="entry name" value="GHMP_kinase_N_dom"/>
</dbReference>
<dbReference type="Pfam" id="PF08544">
    <property type="entry name" value="GHMP_kinases_C"/>
    <property type="match status" value="1"/>
</dbReference>
<dbReference type="AlphaFoldDB" id="A0A7T7M920"/>
<comment type="similarity">
    <text evidence="1 9">Belongs to the GHMP kinase family. IspE subfamily.</text>
</comment>
<dbReference type="PIRSF" id="PIRSF010376">
    <property type="entry name" value="IspE"/>
    <property type="match status" value="1"/>
</dbReference>
<dbReference type="Pfam" id="PF00288">
    <property type="entry name" value="GHMP_kinases_N"/>
    <property type="match status" value="1"/>
</dbReference>
<gene>
    <name evidence="9" type="primary">ispE</name>
    <name evidence="13" type="ORF">JG540_08955</name>
</gene>
<dbReference type="NCBIfam" id="NF002870">
    <property type="entry name" value="PRK03188.1"/>
    <property type="match status" value="1"/>
</dbReference>
<evidence type="ECO:0000256" key="5">
    <source>
        <dbReference type="ARBA" id="ARBA00022741"/>
    </source>
</evidence>
<evidence type="ECO:0000256" key="4">
    <source>
        <dbReference type="ARBA" id="ARBA00022679"/>
    </source>
</evidence>
<evidence type="ECO:0000256" key="10">
    <source>
        <dbReference type="SAM" id="MobiDB-lite"/>
    </source>
</evidence>
<feature type="region of interest" description="Disordered" evidence="10">
    <location>
        <begin position="1"/>
        <end position="23"/>
    </location>
</feature>
<keyword evidence="14" id="KW-1185">Reference proteome</keyword>
<dbReference type="SUPFAM" id="SSF55060">
    <property type="entry name" value="GHMP Kinase, C-terminal domain"/>
    <property type="match status" value="1"/>
</dbReference>
<dbReference type="InterPro" id="IPR020568">
    <property type="entry name" value="Ribosomal_Su5_D2-typ_SF"/>
</dbReference>
<evidence type="ECO:0000256" key="1">
    <source>
        <dbReference type="ARBA" id="ARBA00009684"/>
    </source>
</evidence>
<keyword evidence="5 9" id="KW-0547">Nucleotide-binding</keyword>
<dbReference type="NCBIfam" id="TIGR00154">
    <property type="entry name" value="ispE"/>
    <property type="match status" value="1"/>
</dbReference>
<comment type="catalytic activity">
    <reaction evidence="9">
        <text>4-CDP-2-C-methyl-D-erythritol + ATP = 4-CDP-2-C-methyl-D-erythritol 2-phosphate + ADP + H(+)</text>
        <dbReference type="Rhea" id="RHEA:18437"/>
        <dbReference type="ChEBI" id="CHEBI:15378"/>
        <dbReference type="ChEBI" id="CHEBI:30616"/>
        <dbReference type="ChEBI" id="CHEBI:57823"/>
        <dbReference type="ChEBI" id="CHEBI:57919"/>
        <dbReference type="ChEBI" id="CHEBI:456216"/>
        <dbReference type="EC" id="2.7.1.148"/>
    </reaction>
</comment>
<feature type="domain" description="GHMP kinase N-terminal" evidence="11">
    <location>
        <begin position="91"/>
        <end position="164"/>
    </location>
</feature>
<feature type="active site" evidence="9">
    <location>
        <position position="30"/>
    </location>
</feature>
<dbReference type="InterPro" id="IPR036554">
    <property type="entry name" value="GHMP_kinase_C_sf"/>
</dbReference>
<proteinExistence type="inferred from homology"/>
<evidence type="ECO:0000259" key="12">
    <source>
        <dbReference type="Pfam" id="PF08544"/>
    </source>
</evidence>
<keyword evidence="9" id="KW-0414">Isoprene biosynthesis</keyword>
<dbReference type="InterPro" id="IPR014721">
    <property type="entry name" value="Ribsml_uS5_D2-typ_fold_subgr"/>
</dbReference>
<comment type="function">
    <text evidence="9">Catalyzes the phosphorylation of the position 2 hydroxy group of 4-diphosphocytidyl-2C-methyl-D-erythritol.</text>
</comment>
<evidence type="ECO:0000256" key="2">
    <source>
        <dbReference type="ARBA" id="ARBA00012052"/>
    </source>
</evidence>
<evidence type="ECO:0000256" key="9">
    <source>
        <dbReference type="HAMAP-Rule" id="MF_00061"/>
    </source>
</evidence>
<protein>
    <recommendedName>
        <fullName evidence="3 9">4-diphosphocytidyl-2-C-methyl-D-erythritol kinase</fullName>
        <shortName evidence="9">CMK</shortName>
        <ecNumber evidence="2 9">2.7.1.148</ecNumber>
    </recommendedName>
    <alternativeName>
        <fullName evidence="8 9">4-(cytidine-5'-diphospho)-2-C-methyl-D-erythritol kinase</fullName>
    </alternativeName>
</protein>
<keyword evidence="7 9" id="KW-0067">ATP-binding</keyword>
<name>A0A7T7M920_9ACTO</name>